<evidence type="ECO:0000256" key="10">
    <source>
        <dbReference type="ARBA" id="ARBA00022679"/>
    </source>
</evidence>
<keyword evidence="7 15" id="KW-0963">Cytoplasm</keyword>
<keyword evidence="12 15" id="KW-0067">ATP-binding</keyword>
<evidence type="ECO:0000256" key="4">
    <source>
        <dbReference type="ARBA" id="ARBA00009489"/>
    </source>
</evidence>
<evidence type="ECO:0000256" key="3">
    <source>
        <dbReference type="ARBA" id="ARBA00004667"/>
    </source>
</evidence>
<dbReference type="PANTHER" id="PTHR21403">
    <property type="entry name" value="ATP PHOSPHORIBOSYLTRANSFERASE ATP-PRTASE"/>
    <property type="match status" value="1"/>
</dbReference>
<evidence type="ECO:0000256" key="12">
    <source>
        <dbReference type="ARBA" id="ARBA00022840"/>
    </source>
</evidence>
<organism evidence="17 18">
    <name type="scientific">Peloplasma aerotolerans</name>
    <dbReference type="NCBI Taxonomy" id="3044389"/>
    <lineage>
        <taxon>Bacteria</taxon>
        <taxon>Bacillati</taxon>
        <taxon>Mycoplasmatota</taxon>
        <taxon>Mollicutes</taxon>
        <taxon>Acholeplasmatales</taxon>
        <taxon>Acholeplasmataceae</taxon>
        <taxon>Peloplasma</taxon>
    </lineage>
</organism>
<comment type="subcellular location">
    <subcellularLocation>
        <location evidence="2 15">Cytoplasm</location>
    </subcellularLocation>
</comment>
<dbReference type="InterPro" id="IPR024893">
    <property type="entry name" value="ATP_PRibTrfase_HisG_short"/>
</dbReference>
<dbReference type="Pfam" id="PF01634">
    <property type="entry name" value="HisG"/>
    <property type="match status" value="1"/>
</dbReference>
<evidence type="ECO:0000256" key="5">
    <source>
        <dbReference type="ARBA" id="ARBA00011946"/>
    </source>
</evidence>
<reference evidence="17" key="1">
    <citation type="submission" date="2023-05" db="EMBL/GenBank/DDBJ databases">
        <title>Mariniplasma microaerophilum sp. nov., a novel anaerobic mollicute isolated from terrestrial mud volcano, Taman Peninsula, Russia.</title>
        <authorList>
            <person name="Khomyakova M.A."/>
            <person name="Merkel A.Y."/>
            <person name="Slobodkin A.I."/>
        </authorList>
    </citation>
    <scope>NUCLEOTIDE SEQUENCE</scope>
    <source>
        <strain evidence="17">M4Ah</strain>
    </source>
</reference>
<dbReference type="PROSITE" id="PS01316">
    <property type="entry name" value="ATP_P_PHORIBOSYLTR"/>
    <property type="match status" value="1"/>
</dbReference>
<evidence type="ECO:0000259" key="16">
    <source>
        <dbReference type="Pfam" id="PF01634"/>
    </source>
</evidence>
<keyword evidence="13 15" id="KW-0368">Histidine biosynthesis</keyword>
<dbReference type="InterPro" id="IPR001348">
    <property type="entry name" value="ATP_PRibTrfase_HisG"/>
</dbReference>
<dbReference type="GO" id="GO:0003879">
    <property type="term" value="F:ATP phosphoribosyltransferase activity"/>
    <property type="evidence" value="ECO:0007669"/>
    <property type="project" value="UniProtKB-UniRule"/>
</dbReference>
<keyword evidence="18" id="KW-1185">Reference proteome</keyword>
<dbReference type="NCBIfam" id="TIGR00070">
    <property type="entry name" value="hisG"/>
    <property type="match status" value="1"/>
</dbReference>
<evidence type="ECO:0000256" key="14">
    <source>
        <dbReference type="ARBA" id="ARBA00024861"/>
    </source>
</evidence>
<gene>
    <name evidence="15 17" type="primary">hisG</name>
    <name evidence="17" type="ORF">QJ521_08595</name>
</gene>
<evidence type="ECO:0000256" key="6">
    <source>
        <dbReference type="ARBA" id="ARBA00020998"/>
    </source>
</evidence>
<comment type="similarity">
    <text evidence="4 15">Belongs to the ATP phosphoribosyltransferase family. Short subfamily.</text>
</comment>
<protein>
    <recommendedName>
        <fullName evidence="6 15">ATP phosphoribosyltransferase</fullName>
        <shortName evidence="15">ATP-PRT</shortName>
        <shortName evidence="15">ATP-PRTase</shortName>
        <ecNumber evidence="5 15">2.4.2.17</ecNumber>
    </recommendedName>
</protein>
<dbReference type="SUPFAM" id="SSF53850">
    <property type="entry name" value="Periplasmic binding protein-like II"/>
    <property type="match status" value="1"/>
</dbReference>
<sequence>MMNKKYLTIAIPKGRLGDESIEMLKKIGYARPVNLKSRKLVFIDEKQKIKYMIVKSIDVMTYVNQGVADIGIVGKDNILEEELEVYELSNLSFGYCKFVIAGFKDSKHHLQDERLRVATKYPNMTAKYFNEKNQKIEIIKLNGSVELAPLVGLSDVIADIVETGGTLKANGLEIIEEMYDLSAKLISNRVSYRFNFEKINDLIKKLNQVMEDVSNDENNRKRS</sequence>
<dbReference type="GO" id="GO:0005524">
    <property type="term" value="F:ATP binding"/>
    <property type="evidence" value="ECO:0007669"/>
    <property type="project" value="UniProtKB-KW"/>
</dbReference>
<evidence type="ECO:0000313" key="18">
    <source>
        <dbReference type="Proteomes" id="UP001431532"/>
    </source>
</evidence>
<accession>A0AAW6U6Q1</accession>
<evidence type="ECO:0000256" key="7">
    <source>
        <dbReference type="ARBA" id="ARBA00022490"/>
    </source>
</evidence>
<comment type="catalytic activity">
    <reaction evidence="1 15">
        <text>1-(5-phospho-beta-D-ribosyl)-ATP + diphosphate = 5-phospho-alpha-D-ribose 1-diphosphate + ATP</text>
        <dbReference type="Rhea" id="RHEA:18473"/>
        <dbReference type="ChEBI" id="CHEBI:30616"/>
        <dbReference type="ChEBI" id="CHEBI:33019"/>
        <dbReference type="ChEBI" id="CHEBI:58017"/>
        <dbReference type="ChEBI" id="CHEBI:73183"/>
        <dbReference type="EC" id="2.4.2.17"/>
    </reaction>
</comment>
<dbReference type="HAMAP" id="MF_01018">
    <property type="entry name" value="HisG_Short"/>
    <property type="match status" value="1"/>
</dbReference>
<evidence type="ECO:0000256" key="2">
    <source>
        <dbReference type="ARBA" id="ARBA00004496"/>
    </source>
</evidence>
<comment type="pathway">
    <text evidence="3 15">Amino-acid biosynthesis; L-histidine biosynthesis; L-histidine from 5-phospho-alpha-D-ribose 1-diphosphate: step 1/9.</text>
</comment>
<dbReference type="EMBL" id="JASCXW010000039">
    <property type="protein sequence ID" value="MDI6453622.1"/>
    <property type="molecule type" value="Genomic_DNA"/>
</dbReference>
<keyword evidence="10 15" id="KW-0808">Transferase</keyword>
<evidence type="ECO:0000256" key="8">
    <source>
        <dbReference type="ARBA" id="ARBA00022605"/>
    </source>
</evidence>
<feature type="domain" description="ATP phosphoribosyltransferase catalytic" evidence="16">
    <location>
        <begin position="57"/>
        <end position="207"/>
    </location>
</feature>
<evidence type="ECO:0000313" key="17">
    <source>
        <dbReference type="EMBL" id="MDI6453622.1"/>
    </source>
</evidence>
<evidence type="ECO:0000256" key="11">
    <source>
        <dbReference type="ARBA" id="ARBA00022741"/>
    </source>
</evidence>
<dbReference type="Proteomes" id="UP001431532">
    <property type="component" value="Unassembled WGS sequence"/>
</dbReference>
<evidence type="ECO:0000256" key="13">
    <source>
        <dbReference type="ARBA" id="ARBA00023102"/>
    </source>
</evidence>
<dbReference type="GO" id="GO:0005737">
    <property type="term" value="C:cytoplasm"/>
    <property type="evidence" value="ECO:0007669"/>
    <property type="project" value="UniProtKB-SubCell"/>
</dbReference>
<name>A0AAW6U6Q1_9MOLU</name>
<comment type="subunit">
    <text evidence="15">Heteromultimer composed of HisG and HisZ subunits.</text>
</comment>
<dbReference type="GO" id="GO:0000105">
    <property type="term" value="P:L-histidine biosynthetic process"/>
    <property type="evidence" value="ECO:0007669"/>
    <property type="project" value="UniProtKB-UniRule"/>
</dbReference>
<dbReference type="PANTHER" id="PTHR21403:SF8">
    <property type="entry name" value="ATP PHOSPHORIBOSYLTRANSFERASE"/>
    <property type="match status" value="1"/>
</dbReference>
<dbReference type="FunFam" id="3.40.190.10:FF:000008">
    <property type="entry name" value="ATP phosphoribosyltransferase"/>
    <property type="match status" value="1"/>
</dbReference>
<keyword evidence="8 15" id="KW-0028">Amino-acid biosynthesis</keyword>
<dbReference type="Gene3D" id="3.40.190.10">
    <property type="entry name" value="Periplasmic binding protein-like II"/>
    <property type="match status" value="2"/>
</dbReference>
<comment type="function">
    <text evidence="14 15">Catalyzes the condensation of ATP and 5-phosphoribose 1-diphosphate to form N'-(5'-phosphoribosyl)-ATP (PR-ATP). Has a crucial role in the pathway because the rate of histidine biosynthesis seems to be controlled primarily by regulation of HisG enzymatic activity.</text>
</comment>
<keyword evidence="9 15" id="KW-0328">Glycosyltransferase</keyword>
<comment type="caution">
    <text evidence="17">The sequence shown here is derived from an EMBL/GenBank/DDBJ whole genome shotgun (WGS) entry which is preliminary data.</text>
</comment>
<evidence type="ECO:0000256" key="15">
    <source>
        <dbReference type="HAMAP-Rule" id="MF_01018"/>
    </source>
</evidence>
<proteinExistence type="inferred from homology"/>
<dbReference type="AlphaFoldDB" id="A0AAW6U6Q1"/>
<dbReference type="CDD" id="cd13595">
    <property type="entry name" value="PBP2_HisGs"/>
    <property type="match status" value="1"/>
</dbReference>
<evidence type="ECO:0000256" key="1">
    <source>
        <dbReference type="ARBA" id="ARBA00000915"/>
    </source>
</evidence>
<dbReference type="InterPro" id="IPR018198">
    <property type="entry name" value="ATP_PRibTrfase_CS"/>
</dbReference>
<dbReference type="EC" id="2.4.2.17" evidence="5 15"/>
<keyword evidence="11 15" id="KW-0547">Nucleotide-binding</keyword>
<comment type="domain">
    <text evidence="15">Lacks the C-terminal regulatory region which is replaced by HisZ.</text>
</comment>
<evidence type="ECO:0000256" key="9">
    <source>
        <dbReference type="ARBA" id="ARBA00022676"/>
    </source>
</evidence>
<dbReference type="InterPro" id="IPR013820">
    <property type="entry name" value="ATP_PRibTrfase_cat"/>
</dbReference>